<sequence length="64" mass="7313">MTSALPLFDSTELARVKAECEQLSKKLQRGGVDARTRIGREQKLQLLRAKQMRLEMELGLGRQQ</sequence>
<dbReference type="RefSeq" id="WP_183899215.1">
    <property type="nucleotide sequence ID" value="NZ_JACIDW010000002.1"/>
</dbReference>
<organism evidence="1 2">
    <name type="scientific">Rhizobium metallidurans</name>
    <dbReference type="NCBI Taxonomy" id="1265931"/>
    <lineage>
        <taxon>Bacteria</taxon>
        <taxon>Pseudomonadati</taxon>
        <taxon>Pseudomonadota</taxon>
        <taxon>Alphaproteobacteria</taxon>
        <taxon>Hyphomicrobiales</taxon>
        <taxon>Rhizobiaceae</taxon>
        <taxon>Rhizobium/Agrobacterium group</taxon>
        <taxon>Rhizobium</taxon>
    </lineage>
</organism>
<name>A0A7W6CM45_9HYPH</name>
<dbReference type="Proteomes" id="UP000582090">
    <property type="component" value="Unassembled WGS sequence"/>
</dbReference>
<gene>
    <name evidence="1" type="ORF">GGQ67_001133</name>
</gene>
<evidence type="ECO:0000313" key="2">
    <source>
        <dbReference type="Proteomes" id="UP000582090"/>
    </source>
</evidence>
<evidence type="ECO:0000313" key="1">
    <source>
        <dbReference type="EMBL" id="MBB3963508.1"/>
    </source>
</evidence>
<dbReference type="AlphaFoldDB" id="A0A7W6CM45"/>
<accession>A0A7W6CM45</accession>
<proteinExistence type="predicted"/>
<comment type="caution">
    <text evidence="1">The sequence shown here is derived from an EMBL/GenBank/DDBJ whole genome shotgun (WGS) entry which is preliminary data.</text>
</comment>
<keyword evidence="2" id="KW-1185">Reference proteome</keyword>
<protein>
    <submittedName>
        <fullName evidence="1">Uncharacterized protein</fullName>
    </submittedName>
</protein>
<reference evidence="1 2" key="1">
    <citation type="submission" date="2020-08" db="EMBL/GenBank/DDBJ databases">
        <title>Genomic Encyclopedia of Type Strains, Phase IV (KMG-IV): sequencing the most valuable type-strain genomes for metagenomic binning, comparative biology and taxonomic classification.</title>
        <authorList>
            <person name="Goeker M."/>
        </authorList>
    </citation>
    <scope>NUCLEOTIDE SEQUENCE [LARGE SCALE GENOMIC DNA]</scope>
    <source>
        <strain evidence="1 2">DSM 26575</strain>
    </source>
</reference>
<dbReference type="EMBL" id="JACIDW010000002">
    <property type="protein sequence ID" value="MBB3963508.1"/>
    <property type="molecule type" value="Genomic_DNA"/>
</dbReference>